<dbReference type="InterPro" id="IPR036388">
    <property type="entry name" value="WH-like_DNA-bd_sf"/>
</dbReference>
<dbReference type="InterPro" id="IPR010861">
    <property type="entry name" value="DUF1492"/>
</dbReference>
<keyword evidence="2" id="KW-1185">Reference proteome</keyword>
<sequence length="134" mass="15867">MSTKEWLSRAWKIDNEITALERELLSAKERMLSVTAHYSDIKVQTSKSNKTEDATLKYIEYKNKLECHIDDLYAVKCEIADAISKVTNPTYRTLLELRYLRYMTWEKIAVELDITFQWVHVLHKRALKKIKTVD</sequence>
<organism evidence="1 2">
    <name type="scientific">Congzhengia minquanensis</name>
    <dbReference type="NCBI Taxonomy" id="2763657"/>
    <lineage>
        <taxon>Bacteria</taxon>
        <taxon>Bacillati</taxon>
        <taxon>Bacillota</taxon>
        <taxon>Clostridia</taxon>
        <taxon>Eubacteriales</taxon>
        <taxon>Oscillospiraceae</taxon>
        <taxon>Congzhengia</taxon>
    </lineage>
</organism>
<proteinExistence type="predicted"/>
<comment type="caution">
    <text evidence="1">The sequence shown here is derived from an EMBL/GenBank/DDBJ whole genome shotgun (WGS) entry which is preliminary data.</text>
</comment>
<dbReference type="Proteomes" id="UP000611762">
    <property type="component" value="Unassembled WGS sequence"/>
</dbReference>
<dbReference type="EMBL" id="JACRSU010000002">
    <property type="protein sequence ID" value="MBC8540645.1"/>
    <property type="molecule type" value="Genomic_DNA"/>
</dbReference>
<accession>A0A926DP06</accession>
<dbReference type="Pfam" id="PF07374">
    <property type="entry name" value="DUF1492"/>
    <property type="match status" value="1"/>
</dbReference>
<dbReference type="AlphaFoldDB" id="A0A926DP06"/>
<dbReference type="InterPro" id="IPR013324">
    <property type="entry name" value="RNA_pol_sigma_r3/r4-like"/>
</dbReference>
<evidence type="ECO:0000313" key="1">
    <source>
        <dbReference type="EMBL" id="MBC8540645.1"/>
    </source>
</evidence>
<dbReference type="Gene3D" id="1.10.10.10">
    <property type="entry name" value="Winged helix-like DNA-binding domain superfamily/Winged helix DNA-binding domain"/>
    <property type="match status" value="1"/>
</dbReference>
<protein>
    <submittedName>
        <fullName evidence="1">DUF1492 domain-containing protein</fullName>
    </submittedName>
</protein>
<gene>
    <name evidence="1" type="ORF">H8698_06610</name>
</gene>
<dbReference type="SUPFAM" id="SSF88659">
    <property type="entry name" value="Sigma3 and sigma4 domains of RNA polymerase sigma factors"/>
    <property type="match status" value="1"/>
</dbReference>
<evidence type="ECO:0000313" key="2">
    <source>
        <dbReference type="Proteomes" id="UP000611762"/>
    </source>
</evidence>
<reference evidence="1" key="1">
    <citation type="submission" date="2020-08" db="EMBL/GenBank/DDBJ databases">
        <title>Genome public.</title>
        <authorList>
            <person name="Liu C."/>
            <person name="Sun Q."/>
        </authorList>
    </citation>
    <scope>NUCLEOTIDE SEQUENCE</scope>
    <source>
        <strain evidence="1">H8</strain>
    </source>
</reference>
<dbReference type="RefSeq" id="WP_249311804.1">
    <property type="nucleotide sequence ID" value="NZ_JACRSU010000002.1"/>
</dbReference>
<name>A0A926DP06_9FIRM</name>